<dbReference type="SUPFAM" id="SSF53383">
    <property type="entry name" value="PLP-dependent transferases"/>
    <property type="match status" value="1"/>
</dbReference>
<dbReference type="Pfam" id="PF00282">
    <property type="entry name" value="Pyridoxal_deC"/>
    <property type="match status" value="2"/>
</dbReference>
<evidence type="ECO:0000313" key="9">
    <source>
        <dbReference type="Proteomes" id="UP000247409"/>
    </source>
</evidence>
<comment type="caution">
    <text evidence="8">The sequence shown here is derived from an EMBL/GenBank/DDBJ whole genome shotgun (WGS) entry which is preliminary data.</text>
</comment>
<dbReference type="PANTHER" id="PTHR45677">
    <property type="entry name" value="GLUTAMATE DECARBOXYLASE-RELATED"/>
    <property type="match status" value="1"/>
</dbReference>
<keyword evidence="9" id="KW-1185">Reference proteome</keyword>
<organism evidence="8 9">
    <name type="scientific">Gracilariopsis chorda</name>
    <dbReference type="NCBI Taxonomy" id="448386"/>
    <lineage>
        <taxon>Eukaryota</taxon>
        <taxon>Rhodophyta</taxon>
        <taxon>Florideophyceae</taxon>
        <taxon>Rhodymeniophycidae</taxon>
        <taxon>Gracilariales</taxon>
        <taxon>Gracilariaceae</taxon>
        <taxon>Gracilariopsis</taxon>
    </lineage>
</organism>
<gene>
    <name evidence="8" type="ORF">BWQ96_05242</name>
</gene>
<dbReference type="GO" id="GO:0016831">
    <property type="term" value="F:carboxy-lyase activity"/>
    <property type="evidence" value="ECO:0007669"/>
    <property type="project" value="UniProtKB-KW"/>
</dbReference>
<name>A0A2V3IS92_9FLOR</name>
<keyword evidence="4 6" id="KW-0663">Pyridoxal phosphate</keyword>
<dbReference type="InterPro" id="IPR002129">
    <property type="entry name" value="PyrdxlP-dep_de-COase"/>
</dbReference>
<dbReference type="GO" id="GO:0019752">
    <property type="term" value="P:carboxylic acid metabolic process"/>
    <property type="evidence" value="ECO:0007669"/>
    <property type="project" value="InterPro"/>
</dbReference>
<feature type="compositionally biased region" description="Basic residues" evidence="7">
    <location>
        <begin position="1"/>
        <end position="11"/>
    </location>
</feature>
<evidence type="ECO:0000256" key="5">
    <source>
        <dbReference type="ARBA" id="ARBA00023239"/>
    </source>
</evidence>
<feature type="region of interest" description="Disordered" evidence="7">
    <location>
        <begin position="1"/>
        <end position="28"/>
    </location>
</feature>
<dbReference type="AlphaFoldDB" id="A0A2V3IS92"/>
<dbReference type="InterPro" id="IPR015421">
    <property type="entry name" value="PyrdxlP-dep_Trfase_major"/>
</dbReference>
<dbReference type="Gene3D" id="3.40.640.10">
    <property type="entry name" value="Type I PLP-dependent aspartate aminotransferase-like (Major domain)"/>
    <property type="match status" value="1"/>
</dbReference>
<evidence type="ECO:0000256" key="3">
    <source>
        <dbReference type="ARBA" id="ARBA00022793"/>
    </source>
</evidence>
<comment type="cofactor">
    <cofactor evidence="1 6">
        <name>pyridoxal 5'-phosphate</name>
        <dbReference type="ChEBI" id="CHEBI:597326"/>
    </cofactor>
</comment>
<keyword evidence="5" id="KW-0456">Lyase</keyword>
<evidence type="ECO:0000256" key="6">
    <source>
        <dbReference type="PIRSR" id="PIRSR602129-50"/>
    </source>
</evidence>
<dbReference type="Proteomes" id="UP000247409">
    <property type="component" value="Unassembled WGS sequence"/>
</dbReference>
<dbReference type="SMR" id="A0A2V3IS92"/>
<evidence type="ECO:0000313" key="8">
    <source>
        <dbReference type="EMBL" id="PXF44995.1"/>
    </source>
</evidence>
<sequence>MPQPVRRKGPKPKGDLKKFFRPNGKPTRNSPLWMRIRASMITSFPTYFETNVDRFAAEVGDAVRLLNTLKPGVHGPPYIGEDPSIPDYSDVTDAKVEEFTTPLEDVVQECVDLFDGMPHWSHPFTMPNVIPPANKAAIIAATLTNVMGPNIIEGEYAWNVEKAEMESAAMMAKVIGWDETVAGGIYTYGGSGCYLYALKYALTHVLGYDTRLNGIRTDGKILVSQQGHYAKMNSTDWTGLGMNNIVDIETDDDTNEMDLEDLEEKLQMFQDQKVPVISIICTMGTTDAFAVDPVDKVRALVDKYPNPEGYGPPFIYCDAVIGWSWLFFNDYDFDGNPLGFDDKVLPMLKSNNEKMQTVKYADAVGIDFHKTGWATYNCSLFCMKDLKHFKSLMMRPGSAYLQERTPYNPGLYTLEVSRSGSYALAGWATLRYFGKSGFQSVLGGVLEVQDYLRYLIDQEPNMVCVNEEDSGFVTLFRVYPSGVDADTQYEKEVSDEAYLNEHISNNNYQKQVADIIWEWFRSGKQIDGMYGAYTSYTSGFRTTDYNDDISSDAVIYALKSFPMNVNITSQTMDKLINVVKVANKLAESGKVPGPPDHSDLICPPYDPVAEASGTSGTARVHDLVSGIVGSRAFTRKKKA</sequence>
<evidence type="ECO:0000256" key="4">
    <source>
        <dbReference type="ARBA" id="ARBA00022898"/>
    </source>
</evidence>
<dbReference type="GO" id="GO:0030170">
    <property type="term" value="F:pyridoxal phosphate binding"/>
    <property type="evidence" value="ECO:0007669"/>
    <property type="project" value="InterPro"/>
</dbReference>
<keyword evidence="3" id="KW-0210">Decarboxylase</keyword>
<accession>A0A2V3IS92</accession>
<dbReference type="InterPro" id="IPR015424">
    <property type="entry name" value="PyrdxlP-dep_Trfase"/>
</dbReference>
<comment type="similarity">
    <text evidence="2">Belongs to the group II decarboxylase family.</text>
</comment>
<dbReference type="STRING" id="448386.A0A2V3IS92"/>
<feature type="modified residue" description="N6-(pyridoxal phosphate)lysine" evidence="6">
    <location>
        <position position="370"/>
    </location>
</feature>
<dbReference type="PANTHER" id="PTHR45677:SF8">
    <property type="entry name" value="CYSTEINE SULFINIC ACID DECARBOXYLASE"/>
    <property type="match status" value="1"/>
</dbReference>
<evidence type="ECO:0000256" key="2">
    <source>
        <dbReference type="ARBA" id="ARBA00009533"/>
    </source>
</evidence>
<protein>
    <submittedName>
        <fullName evidence="8">L-2,4-diaminobutyrate decarboxylase</fullName>
    </submittedName>
</protein>
<reference evidence="8 9" key="1">
    <citation type="journal article" date="2018" name="Mol. Biol. Evol.">
        <title>Analysis of the draft genome of the red seaweed Gracilariopsis chorda provides insights into genome size evolution in Rhodophyta.</title>
        <authorList>
            <person name="Lee J."/>
            <person name="Yang E.C."/>
            <person name="Graf L."/>
            <person name="Yang J.H."/>
            <person name="Qiu H."/>
            <person name="Zel Zion U."/>
            <person name="Chan C.X."/>
            <person name="Stephens T.G."/>
            <person name="Weber A.P.M."/>
            <person name="Boo G.H."/>
            <person name="Boo S.M."/>
            <person name="Kim K.M."/>
            <person name="Shin Y."/>
            <person name="Jung M."/>
            <person name="Lee S.J."/>
            <person name="Yim H.S."/>
            <person name="Lee J.H."/>
            <person name="Bhattacharya D."/>
            <person name="Yoon H.S."/>
        </authorList>
    </citation>
    <scope>NUCLEOTIDE SEQUENCE [LARGE SCALE GENOMIC DNA]</scope>
    <source>
        <strain evidence="8 9">SKKU-2015</strain>
        <tissue evidence="8">Whole body</tissue>
    </source>
</reference>
<proteinExistence type="inferred from homology"/>
<dbReference type="OrthoDB" id="392571at2759"/>
<dbReference type="GO" id="GO:0005737">
    <property type="term" value="C:cytoplasm"/>
    <property type="evidence" value="ECO:0007669"/>
    <property type="project" value="TreeGrafter"/>
</dbReference>
<evidence type="ECO:0000256" key="7">
    <source>
        <dbReference type="SAM" id="MobiDB-lite"/>
    </source>
</evidence>
<evidence type="ECO:0000256" key="1">
    <source>
        <dbReference type="ARBA" id="ARBA00001933"/>
    </source>
</evidence>
<dbReference type="EMBL" id="NBIV01000075">
    <property type="protein sequence ID" value="PXF44995.1"/>
    <property type="molecule type" value="Genomic_DNA"/>
</dbReference>